<gene>
    <name evidence="2" type="ORF">FJT64_009260</name>
</gene>
<protein>
    <submittedName>
        <fullName evidence="2">Uncharacterized protein</fullName>
    </submittedName>
</protein>
<evidence type="ECO:0000313" key="3">
    <source>
        <dbReference type="Proteomes" id="UP000440578"/>
    </source>
</evidence>
<comment type="caution">
    <text evidence="2">The sequence shown here is derived from an EMBL/GenBank/DDBJ whole genome shotgun (WGS) entry which is preliminary data.</text>
</comment>
<proteinExistence type="predicted"/>
<evidence type="ECO:0000313" key="2">
    <source>
        <dbReference type="EMBL" id="KAF0292833.1"/>
    </source>
</evidence>
<dbReference type="EMBL" id="VIIS01001791">
    <property type="protein sequence ID" value="KAF0292833.1"/>
    <property type="molecule type" value="Genomic_DNA"/>
</dbReference>
<keyword evidence="3" id="KW-1185">Reference proteome</keyword>
<dbReference type="Proteomes" id="UP000440578">
    <property type="component" value="Unassembled WGS sequence"/>
</dbReference>
<organism evidence="2 3">
    <name type="scientific">Amphibalanus amphitrite</name>
    <name type="common">Striped barnacle</name>
    <name type="synonym">Balanus amphitrite</name>
    <dbReference type="NCBI Taxonomy" id="1232801"/>
    <lineage>
        <taxon>Eukaryota</taxon>
        <taxon>Metazoa</taxon>
        <taxon>Ecdysozoa</taxon>
        <taxon>Arthropoda</taxon>
        <taxon>Crustacea</taxon>
        <taxon>Multicrustacea</taxon>
        <taxon>Cirripedia</taxon>
        <taxon>Thoracica</taxon>
        <taxon>Thoracicalcarea</taxon>
        <taxon>Balanomorpha</taxon>
        <taxon>Balanoidea</taxon>
        <taxon>Balanidae</taxon>
        <taxon>Amphibalaninae</taxon>
        <taxon>Amphibalanus</taxon>
    </lineage>
</organism>
<reference evidence="2 3" key="1">
    <citation type="submission" date="2019-07" db="EMBL/GenBank/DDBJ databases">
        <title>Draft genome assembly of a fouling barnacle, Amphibalanus amphitrite (Darwin, 1854): The first reference genome for Thecostraca.</title>
        <authorList>
            <person name="Kim W."/>
        </authorList>
    </citation>
    <scope>NUCLEOTIDE SEQUENCE [LARGE SCALE GENOMIC DNA]</scope>
    <source>
        <strain evidence="2">SNU_AA5</strain>
        <tissue evidence="2">Soma without cirri and trophi</tissue>
    </source>
</reference>
<accession>A0A6A4VGZ5</accession>
<dbReference type="OrthoDB" id="7744478at2759"/>
<feature type="coiled-coil region" evidence="1">
    <location>
        <begin position="3"/>
        <end position="52"/>
    </location>
</feature>
<dbReference type="AlphaFoldDB" id="A0A6A4VGZ5"/>
<keyword evidence="1" id="KW-0175">Coiled coil</keyword>
<sequence>MGTREAEIQLKLKQLKLEQLTQQLSQEKEEEALKQKHKLQAVQDEVEAARLEATLRKAAESGLAWERKDDFADEKITGKEDNLELNEPKVMCVGGDEKMAQPILEERFGREQDIVRAKLNTIFRHPSPTIRTLEQFYADVNSAVTVLDRLDFKGDLYSQENLRRLVDKLPSHSDVAALVTGEAPPAPERAR</sequence>
<evidence type="ECO:0000256" key="1">
    <source>
        <dbReference type="SAM" id="Coils"/>
    </source>
</evidence>
<name>A0A6A4VGZ5_AMPAM</name>